<keyword evidence="8" id="KW-1185">Reference proteome</keyword>
<dbReference type="SMART" id="SM00448">
    <property type="entry name" value="REC"/>
    <property type="match status" value="1"/>
</dbReference>
<proteinExistence type="predicted"/>
<feature type="modified residue" description="4-aspartylphosphate" evidence="4">
    <location>
        <position position="440"/>
    </location>
</feature>
<evidence type="ECO:0000313" key="7">
    <source>
        <dbReference type="EMBL" id="KZL92148.1"/>
    </source>
</evidence>
<dbReference type="Pfam" id="PF00990">
    <property type="entry name" value="GGDEF"/>
    <property type="match status" value="1"/>
</dbReference>
<dbReference type="SUPFAM" id="SSF55073">
    <property type="entry name" value="Nucleotide cyclase"/>
    <property type="match status" value="1"/>
</dbReference>
<keyword evidence="2 4" id="KW-0597">Phosphoprotein</keyword>
<feature type="domain" description="GGDEF" evidence="6">
    <location>
        <begin position="252"/>
        <end position="382"/>
    </location>
</feature>
<feature type="domain" description="Response regulatory" evidence="5">
    <location>
        <begin position="391"/>
        <end position="505"/>
    </location>
</feature>
<reference evidence="7 8" key="1">
    <citation type="submission" date="2016-04" db="EMBL/GenBank/DDBJ databases">
        <title>Genome sequence of Clostridium magnum DSM 2767.</title>
        <authorList>
            <person name="Poehlein A."/>
            <person name="Uhlig R."/>
            <person name="Fischer R."/>
            <person name="Bahl H."/>
            <person name="Daniel R."/>
        </authorList>
    </citation>
    <scope>NUCLEOTIDE SEQUENCE [LARGE SCALE GENOMIC DNA]</scope>
    <source>
        <strain evidence="7 8">DSM 2767</strain>
    </source>
</reference>
<dbReference type="InterPro" id="IPR001789">
    <property type="entry name" value="Sig_transdc_resp-reg_receiver"/>
</dbReference>
<dbReference type="PANTHER" id="PTHR44591:SF3">
    <property type="entry name" value="RESPONSE REGULATORY DOMAIN-CONTAINING PROTEIN"/>
    <property type="match status" value="1"/>
</dbReference>
<dbReference type="CDD" id="cd00156">
    <property type="entry name" value="REC"/>
    <property type="match status" value="2"/>
</dbReference>
<evidence type="ECO:0000256" key="2">
    <source>
        <dbReference type="ARBA" id="ARBA00022553"/>
    </source>
</evidence>
<dbReference type="Proteomes" id="UP000076603">
    <property type="component" value="Unassembled WGS sequence"/>
</dbReference>
<dbReference type="InterPro" id="IPR011006">
    <property type="entry name" value="CheY-like_superfamily"/>
</dbReference>
<evidence type="ECO:0000259" key="6">
    <source>
        <dbReference type="PROSITE" id="PS50887"/>
    </source>
</evidence>
<feature type="domain" description="Response regulatory" evidence="5">
    <location>
        <begin position="98"/>
        <end position="212"/>
    </location>
</feature>
<dbReference type="AlphaFoldDB" id="A0A161WYI6"/>
<comment type="caution">
    <text evidence="4">Lacks conserved residue(s) required for the propagation of feature annotation.</text>
</comment>
<evidence type="ECO:0000256" key="4">
    <source>
        <dbReference type="PROSITE-ProRule" id="PRU00169"/>
    </source>
</evidence>
<evidence type="ECO:0000313" key="8">
    <source>
        <dbReference type="Proteomes" id="UP000076603"/>
    </source>
</evidence>
<organism evidence="7 8">
    <name type="scientific">Clostridium magnum DSM 2767</name>
    <dbReference type="NCBI Taxonomy" id="1121326"/>
    <lineage>
        <taxon>Bacteria</taxon>
        <taxon>Bacillati</taxon>
        <taxon>Bacillota</taxon>
        <taxon>Clostridia</taxon>
        <taxon>Eubacteriales</taxon>
        <taxon>Clostridiaceae</taxon>
        <taxon>Clostridium</taxon>
    </lineage>
</organism>
<dbReference type="RefSeq" id="WP_066621426.1">
    <property type="nucleotide sequence ID" value="NZ_FQXL01000004.1"/>
</dbReference>
<name>A0A161WYI6_9CLOT</name>
<dbReference type="SUPFAM" id="SSF52172">
    <property type="entry name" value="CheY-like"/>
    <property type="match status" value="2"/>
</dbReference>
<evidence type="ECO:0000256" key="1">
    <source>
        <dbReference type="ARBA" id="ARBA00018672"/>
    </source>
</evidence>
<dbReference type="InterPro" id="IPR043128">
    <property type="entry name" value="Rev_trsase/Diguanyl_cyclase"/>
</dbReference>
<dbReference type="NCBIfam" id="TIGR00254">
    <property type="entry name" value="GGDEF"/>
    <property type="match status" value="1"/>
</dbReference>
<dbReference type="PROSITE" id="PS50887">
    <property type="entry name" value="GGDEF"/>
    <property type="match status" value="1"/>
</dbReference>
<dbReference type="EMBL" id="LWAE01000002">
    <property type="protein sequence ID" value="KZL92148.1"/>
    <property type="molecule type" value="Genomic_DNA"/>
</dbReference>
<comment type="function">
    <text evidence="3">May play the central regulatory role in sporulation. It may be an element of the effector pathway responsible for the activation of sporulation genes in response to nutritional stress. Spo0A may act in concert with spo0H (a sigma factor) to control the expression of some genes that are critical to the sporulation process.</text>
</comment>
<dbReference type="STRING" id="1121326.CLMAG_19570"/>
<dbReference type="Gene3D" id="3.40.50.2300">
    <property type="match status" value="2"/>
</dbReference>
<dbReference type="OrthoDB" id="9784397at2"/>
<accession>A0A161WYI6</accession>
<dbReference type="InterPro" id="IPR050595">
    <property type="entry name" value="Bact_response_regulator"/>
</dbReference>
<comment type="caution">
    <text evidence="7">The sequence shown here is derived from an EMBL/GenBank/DDBJ whole genome shotgun (WGS) entry which is preliminary data.</text>
</comment>
<dbReference type="CDD" id="cd01949">
    <property type="entry name" value="GGDEF"/>
    <property type="match status" value="1"/>
</dbReference>
<dbReference type="PROSITE" id="PS50110">
    <property type="entry name" value="RESPONSE_REGULATORY"/>
    <property type="match status" value="2"/>
</dbReference>
<gene>
    <name evidence="7" type="primary">saeR_2</name>
    <name evidence="7" type="ORF">CLMAG_19570</name>
</gene>
<dbReference type="PANTHER" id="PTHR44591">
    <property type="entry name" value="STRESS RESPONSE REGULATOR PROTEIN 1"/>
    <property type="match status" value="1"/>
</dbReference>
<protein>
    <recommendedName>
        <fullName evidence="1">Stage 0 sporulation protein A homolog</fullName>
    </recommendedName>
</protein>
<dbReference type="PATRIC" id="fig|1121326.3.peg.1944"/>
<sequence length="506" mass="58704">MLRNKEVYDAYKNILDIINTLNKRNEKDMDVEFVRILRNTLIKLLVLSSEYNMTNIREEINRISYLLEVEVNLSYYSTLINCLLKCKNHIESVLNRKNVVIFSKGNQKFKILQDMLEKEGFNVFLEGENKDILETIKNINPEVIVVEDDEKNNGMTLFKVLEDDGILSNIPIFVIGPDDIQLKVEVLSQGAVDYLSHKFNSGELFFKIKNISKLRKSYIENSIYDSLTGIYSERYGKVLADKEFERIKFQGGKMNVFMLDMDDMSQINKKKGKEIGDEIIKNCVNIFSKYLTNLDFMYRKSGDEFILVIFDGEPADVLQIGQKIHQEVLQLSEAYQTKISFSGGISFITKDSSSFDDIYSEAYEKLKKAKRSGKSKIYSKAEKLVNHQRNSLLFVDDDKIIMSILTTRYRNKGYEIFSAESGEKALEIFNNNHIDIIITDYYMPNMAGDEFIKRVRRINSKVKIIVLSGQKNEEYIKRALDLGADDYITKPFSPVELDLRIRKFIK</sequence>
<dbReference type="InterPro" id="IPR029787">
    <property type="entry name" value="Nucleotide_cyclase"/>
</dbReference>
<dbReference type="GO" id="GO:0000160">
    <property type="term" value="P:phosphorelay signal transduction system"/>
    <property type="evidence" value="ECO:0007669"/>
    <property type="project" value="InterPro"/>
</dbReference>
<evidence type="ECO:0000259" key="5">
    <source>
        <dbReference type="PROSITE" id="PS50110"/>
    </source>
</evidence>
<dbReference type="Pfam" id="PF00072">
    <property type="entry name" value="Response_reg"/>
    <property type="match status" value="1"/>
</dbReference>
<dbReference type="Gene3D" id="3.30.70.270">
    <property type="match status" value="1"/>
</dbReference>
<dbReference type="SMART" id="SM00267">
    <property type="entry name" value="GGDEF"/>
    <property type="match status" value="1"/>
</dbReference>
<evidence type="ECO:0000256" key="3">
    <source>
        <dbReference type="ARBA" id="ARBA00024867"/>
    </source>
</evidence>
<dbReference type="InterPro" id="IPR000160">
    <property type="entry name" value="GGDEF_dom"/>
</dbReference>